<evidence type="ECO:0000256" key="3">
    <source>
        <dbReference type="PROSITE-ProRule" id="PRU10141"/>
    </source>
</evidence>
<evidence type="ECO:0000256" key="1">
    <source>
        <dbReference type="ARBA" id="ARBA00022741"/>
    </source>
</evidence>
<dbReference type="KEGG" id="apln:108738059"/>
<evidence type="ECO:0000256" key="4">
    <source>
        <dbReference type="RuleBase" id="RU000304"/>
    </source>
</evidence>
<dbReference type="Gene3D" id="1.10.510.10">
    <property type="entry name" value="Transferase(Phosphotransferase) domain 1"/>
    <property type="match status" value="1"/>
</dbReference>
<keyword evidence="4" id="KW-0418">Kinase</keyword>
<dbReference type="PROSITE" id="PS00107">
    <property type="entry name" value="PROTEIN_KINASE_ATP"/>
    <property type="match status" value="1"/>
</dbReference>
<accession>A0A1W4X385</accession>
<comment type="similarity">
    <text evidence="4">Belongs to the protein kinase superfamily.</text>
</comment>
<gene>
    <name evidence="8" type="primary">LOC108738059</name>
</gene>
<feature type="region of interest" description="Disordered" evidence="5">
    <location>
        <begin position="402"/>
        <end position="441"/>
    </location>
</feature>
<dbReference type="FunFam" id="1.10.510.10:FF:000571">
    <property type="entry name" value="Maternal embryonic leucine zipper kinase"/>
    <property type="match status" value="1"/>
</dbReference>
<dbReference type="Proteomes" id="UP000192223">
    <property type="component" value="Unplaced"/>
</dbReference>
<feature type="compositionally biased region" description="Polar residues" evidence="5">
    <location>
        <begin position="352"/>
        <end position="370"/>
    </location>
</feature>
<dbReference type="PROSITE" id="PS50011">
    <property type="entry name" value="PROTEIN_KINASE_DOM"/>
    <property type="match status" value="1"/>
</dbReference>
<reference evidence="8" key="1">
    <citation type="submission" date="2025-08" db="UniProtKB">
        <authorList>
            <consortium name="RefSeq"/>
        </authorList>
    </citation>
    <scope>IDENTIFICATION</scope>
    <source>
        <tissue evidence="8">Entire body</tissue>
    </source>
</reference>
<keyword evidence="4" id="KW-0723">Serine/threonine-protein kinase</keyword>
<dbReference type="AlphaFoldDB" id="A0A1W4X385"/>
<evidence type="ECO:0000256" key="2">
    <source>
        <dbReference type="ARBA" id="ARBA00022840"/>
    </source>
</evidence>
<proteinExistence type="inferred from homology"/>
<evidence type="ECO:0000313" key="8">
    <source>
        <dbReference type="RefSeq" id="XP_018326785.1"/>
    </source>
</evidence>
<dbReference type="InterPro" id="IPR008271">
    <property type="entry name" value="Ser/Thr_kinase_AS"/>
</dbReference>
<dbReference type="InParanoid" id="A0A1W4X385"/>
<dbReference type="OrthoDB" id="346907at2759"/>
<dbReference type="Pfam" id="PF00069">
    <property type="entry name" value="Pkinase"/>
    <property type="match status" value="1"/>
</dbReference>
<name>A0A1W4X385_AGRPL</name>
<dbReference type="GeneID" id="108738059"/>
<dbReference type="SUPFAM" id="SSF56112">
    <property type="entry name" value="Protein kinase-like (PK-like)"/>
    <property type="match status" value="1"/>
</dbReference>
<evidence type="ECO:0000259" key="6">
    <source>
        <dbReference type="PROSITE" id="PS50011"/>
    </source>
</evidence>
<keyword evidence="4" id="KW-0808">Transferase</keyword>
<dbReference type="GO" id="GO:0005524">
    <property type="term" value="F:ATP binding"/>
    <property type="evidence" value="ECO:0007669"/>
    <property type="project" value="UniProtKB-UniRule"/>
</dbReference>
<feature type="domain" description="Protein kinase" evidence="6">
    <location>
        <begin position="61"/>
        <end position="321"/>
    </location>
</feature>
<feature type="region of interest" description="Disordered" evidence="5">
    <location>
        <begin position="352"/>
        <end position="374"/>
    </location>
</feature>
<dbReference type="STRING" id="224129.A0A1W4X385"/>
<evidence type="ECO:0000256" key="5">
    <source>
        <dbReference type="SAM" id="MobiDB-lite"/>
    </source>
</evidence>
<keyword evidence="1 3" id="KW-0547">Nucleotide-binding</keyword>
<dbReference type="InterPro" id="IPR000719">
    <property type="entry name" value="Prot_kinase_dom"/>
</dbReference>
<feature type="binding site" evidence="3">
    <location>
        <position position="90"/>
    </location>
    <ligand>
        <name>ATP</name>
        <dbReference type="ChEBI" id="CHEBI:30616"/>
    </ligand>
</feature>
<organism evidence="7 8">
    <name type="scientific">Agrilus planipennis</name>
    <name type="common">Emerald ash borer</name>
    <name type="synonym">Agrilus marcopoli</name>
    <dbReference type="NCBI Taxonomy" id="224129"/>
    <lineage>
        <taxon>Eukaryota</taxon>
        <taxon>Metazoa</taxon>
        <taxon>Ecdysozoa</taxon>
        <taxon>Arthropoda</taxon>
        <taxon>Hexapoda</taxon>
        <taxon>Insecta</taxon>
        <taxon>Pterygota</taxon>
        <taxon>Neoptera</taxon>
        <taxon>Endopterygota</taxon>
        <taxon>Coleoptera</taxon>
        <taxon>Polyphaga</taxon>
        <taxon>Elateriformia</taxon>
        <taxon>Buprestoidea</taxon>
        <taxon>Buprestidae</taxon>
        <taxon>Agrilinae</taxon>
        <taxon>Agrilus</taxon>
    </lineage>
</organism>
<sequence length="441" mass="50794">MSVPNDKQRNVRFKSNCMLSGIRHFTDRAINTDLTYASMRLKERNVMQIRIRNIEELMDCFIFGEELGRGNFARVISVKDICTDNHWALKIIEKPNTFDKMKYIQHEIDILKLVNHPHIIYLNKIYESSSQILLLLEKCANTLLLEYKRRRKFNEKDVKKMIQETASAITYLHKHDIVHRDLKLDNILLGKNPRDPKDALYVKLSDFGLSAMKSGVGISSMFHDFCGTLSYMAPEMLTKPTYSQQCDIWSLGVIMYTLLAGQMPFNGITEEELITDIINNDPLYTNINILSPEGFNILQRMLHKEPANRITAAEIMIHGWITNDPKQNKGAENVLDMMKRWKSDLKVPTLGTESDWISSPQMSTTSSNPSGIKRVSRQSVPVAIQNIEFNKNRKVPIIHVEQKENRSVNNQKITSNIDHNEYKAGPSKPVITKRSQQKTKE</sequence>
<dbReference type="GO" id="GO:0004674">
    <property type="term" value="F:protein serine/threonine kinase activity"/>
    <property type="evidence" value="ECO:0007669"/>
    <property type="project" value="UniProtKB-KW"/>
</dbReference>
<keyword evidence="2 3" id="KW-0067">ATP-binding</keyword>
<dbReference type="InterPro" id="IPR017441">
    <property type="entry name" value="Protein_kinase_ATP_BS"/>
</dbReference>
<dbReference type="SMART" id="SM00220">
    <property type="entry name" value="S_TKc"/>
    <property type="match status" value="1"/>
</dbReference>
<evidence type="ECO:0000313" key="7">
    <source>
        <dbReference type="Proteomes" id="UP000192223"/>
    </source>
</evidence>
<dbReference type="InterPro" id="IPR011009">
    <property type="entry name" value="Kinase-like_dom_sf"/>
</dbReference>
<feature type="compositionally biased region" description="Polar residues" evidence="5">
    <location>
        <begin position="407"/>
        <end position="417"/>
    </location>
</feature>
<dbReference type="PANTHER" id="PTHR24347">
    <property type="entry name" value="SERINE/THREONINE-PROTEIN KINASE"/>
    <property type="match status" value="1"/>
</dbReference>
<dbReference type="PROSITE" id="PS00108">
    <property type="entry name" value="PROTEIN_KINASE_ST"/>
    <property type="match status" value="1"/>
</dbReference>
<keyword evidence="7" id="KW-1185">Reference proteome</keyword>
<dbReference type="RefSeq" id="XP_018326785.1">
    <property type="nucleotide sequence ID" value="XM_018471283.2"/>
</dbReference>
<protein>
    <submittedName>
        <fullName evidence="8">Serine/threonine-protein kinase 33-like isoform X1</fullName>
    </submittedName>
</protein>